<protein>
    <submittedName>
        <fullName evidence="1">Protein TolA</fullName>
    </submittedName>
</protein>
<sequence length="19" mass="2024">YSAYSKQTAKGRLPIGKGV</sequence>
<feature type="non-terminal residue" evidence="1">
    <location>
        <position position="1"/>
    </location>
</feature>
<organism evidence="1 2">
    <name type="scientific">Vibrio harveyi</name>
    <name type="common">Beneckea harveyi</name>
    <dbReference type="NCBI Taxonomy" id="669"/>
    <lineage>
        <taxon>Bacteria</taxon>
        <taxon>Pseudomonadati</taxon>
        <taxon>Pseudomonadota</taxon>
        <taxon>Gammaproteobacteria</taxon>
        <taxon>Vibrionales</taxon>
        <taxon>Vibrionaceae</taxon>
        <taxon>Vibrio</taxon>
    </lineage>
</organism>
<proteinExistence type="predicted"/>
<dbReference type="EMBL" id="AJSR01002836">
    <property type="protein sequence ID" value="EKM26096.1"/>
    <property type="molecule type" value="Genomic_DNA"/>
</dbReference>
<accession>A0A454CMX6</accession>
<comment type="caution">
    <text evidence="1">The sequence shown here is derived from an EMBL/GenBank/DDBJ whole genome shotgun (WGS) entry which is preliminary data.</text>
</comment>
<evidence type="ECO:0000313" key="1">
    <source>
        <dbReference type="EMBL" id="EKM26096.1"/>
    </source>
</evidence>
<evidence type="ECO:0000313" key="2">
    <source>
        <dbReference type="Proteomes" id="UP000008367"/>
    </source>
</evidence>
<dbReference type="Proteomes" id="UP000008367">
    <property type="component" value="Unassembled WGS sequence"/>
</dbReference>
<gene>
    <name evidence="1" type="primary">tolA</name>
    <name evidence="1" type="ORF">VCHENC02_0278B</name>
</gene>
<dbReference type="AlphaFoldDB" id="A0A454CMX6"/>
<name>A0A454CMX6_VIBHA</name>
<reference evidence="1 2" key="1">
    <citation type="submission" date="2012-10" db="EMBL/GenBank/DDBJ databases">
        <title>Genome sequence of Vibrio Cholerae HENC-02.</title>
        <authorList>
            <person name="Eppinger M."/>
            <person name="Hasan N.A."/>
            <person name="Sengamalay N."/>
            <person name="Hine E."/>
            <person name="Su Q."/>
            <person name="Daugherty S.C."/>
            <person name="Young S."/>
            <person name="Sadzewicz L."/>
            <person name="Tallon L."/>
            <person name="Cebula T.A."/>
            <person name="Ravel J."/>
            <person name="Colwell R.R."/>
        </authorList>
    </citation>
    <scope>NUCLEOTIDE SEQUENCE [LARGE SCALE GENOMIC DNA]</scope>
    <source>
        <strain evidence="1 2">HENC-02</strain>
    </source>
</reference>